<dbReference type="PANTHER" id="PTHR11377:SF5">
    <property type="entry name" value="GLYCYLPEPTIDE N-TETRADECANOYLTRANSFERASE"/>
    <property type="match status" value="1"/>
</dbReference>
<dbReference type="Pfam" id="PF01233">
    <property type="entry name" value="NMT"/>
    <property type="match status" value="1"/>
</dbReference>
<dbReference type="InterPro" id="IPR022677">
    <property type="entry name" value="NMT_C"/>
</dbReference>
<evidence type="ECO:0000256" key="2">
    <source>
        <dbReference type="ARBA" id="ARBA00012923"/>
    </source>
</evidence>
<evidence type="ECO:0000256" key="6">
    <source>
        <dbReference type="RuleBase" id="RU000586"/>
    </source>
</evidence>
<dbReference type="Proteomes" id="UP000274922">
    <property type="component" value="Unassembled WGS sequence"/>
</dbReference>
<dbReference type="GO" id="GO:0005737">
    <property type="term" value="C:cytoplasm"/>
    <property type="evidence" value="ECO:0007669"/>
    <property type="project" value="TreeGrafter"/>
</dbReference>
<evidence type="ECO:0000256" key="5">
    <source>
        <dbReference type="ARBA" id="ARBA00023315"/>
    </source>
</evidence>
<keyword evidence="5 6" id="KW-0012">Acyltransferase</keyword>
<dbReference type="AlphaFoldDB" id="A0A4P9XAZ5"/>
<dbReference type="PANTHER" id="PTHR11377">
    <property type="entry name" value="N-MYRISTOYL TRANSFERASE"/>
    <property type="match status" value="1"/>
</dbReference>
<dbReference type="SUPFAM" id="SSF55729">
    <property type="entry name" value="Acyl-CoA N-acyltransferases (Nat)"/>
    <property type="match status" value="2"/>
</dbReference>
<organism evidence="11 12">
    <name type="scientific">Caulochytrium protostelioides</name>
    <dbReference type="NCBI Taxonomy" id="1555241"/>
    <lineage>
        <taxon>Eukaryota</taxon>
        <taxon>Fungi</taxon>
        <taxon>Fungi incertae sedis</taxon>
        <taxon>Chytridiomycota</taxon>
        <taxon>Chytridiomycota incertae sedis</taxon>
        <taxon>Chytridiomycetes</taxon>
        <taxon>Caulochytriales</taxon>
        <taxon>Caulochytriaceae</taxon>
        <taxon>Caulochytrium</taxon>
    </lineage>
</organism>
<evidence type="ECO:0000256" key="3">
    <source>
        <dbReference type="ARBA" id="ARBA00022240"/>
    </source>
</evidence>
<evidence type="ECO:0000256" key="4">
    <source>
        <dbReference type="ARBA" id="ARBA00022679"/>
    </source>
</evidence>
<evidence type="ECO:0000313" key="12">
    <source>
        <dbReference type="Proteomes" id="UP000274922"/>
    </source>
</evidence>
<evidence type="ECO:0000256" key="1">
    <source>
        <dbReference type="ARBA" id="ARBA00009469"/>
    </source>
</evidence>
<dbReference type="InterPro" id="IPR022678">
    <property type="entry name" value="NMT_CS"/>
</dbReference>
<gene>
    <name evidence="11" type="ORF">CXG81DRAFT_10699</name>
</gene>
<feature type="domain" description="Glycylpeptide N-tetradecanoyltransferase N-terminal" evidence="9">
    <location>
        <begin position="56"/>
        <end position="215"/>
    </location>
</feature>
<dbReference type="EC" id="2.3.1.97" evidence="2 6"/>
<evidence type="ECO:0000256" key="7">
    <source>
        <dbReference type="RuleBase" id="RU004178"/>
    </source>
</evidence>
<sequence>MAGGAATARDAHAHALEPKQQPHAQEVATTTRKHPFWDTQPVPKLDEAPDSGEQGPIELDQSPDQIRQTPYPLPAGFMWSTIDPTNETEIGELYALLEQNYVEDDDADFRFRYAPEFLRWALCPPGWHPSWHVAVRASKSGKLLAFISGIPSVLGLRGRHQPLVDINFLCVHKQLRSKRMAPVLIREVTRQCHLLGTFQAVYTAGVYLPTPVAVCRYWHRSLVPRKLVDVGFSALPRGASMAQHINRYRLPQQTATPGLRPMREADVPAVTQLLAAYLTRFPLAPILTEEEVRHWLLPRKNVLYSYVVDADSTPDAAPRDAPAITQFVSFYSLPSTVIGHPKHDQVRAAYLYYYATAMDATAAAQAAAGAAGTINALRRLINDTLILAHRAGFDVFNCLDLGDNHHFTEPLLFARGSGELHYYTYNYRVGSLTPQEVGLVMI</sequence>
<accession>A0A4P9XAZ5</accession>
<dbReference type="OrthoDB" id="60315at2759"/>
<proteinExistence type="inferred from homology"/>
<dbReference type="STRING" id="1555241.A0A4P9XAZ5"/>
<dbReference type="PROSITE" id="PS00975">
    <property type="entry name" value="NMT_1"/>
    <property type="match status" value="1"/>
</dbReference>
<dbReference type="PIRSF" id="PIRSF015892">
    <property type="entry name" value="N-myristl_transf"/>
    <property type="match status" value="1"/>
</dbReference>
<protein>
    <recommendedName>
        <fullName evidence="3 6">Glycylpeptide N-tetradecanoyltransferase</fullName>
        <ecNumber evidence="2 6">2.3.1.97</ecNumber>
    </recommendedName>
</protein>
<evidence type="ECO:0000256" key="8">
    <source>
        <dbReference type="SAM" id="MobiDB-lite"/>
    </source>
</evidence>
<evidence type="ECO:0000259" key="10">
    <source>
        <dbReference type="Pfam" id="PF02799"/>
    </source>
</evidence>
<dbReference type="FunFam" id="3.40.630.170:FF:000003">
    <property type="entry name" value="Glycylpeptide N-tetradecanoyltransferase"/>
    <property type="match status" value="1"/>
</dbReference>
<dbReference type="InterPro" id="IPR000903">
    <property type="entry name" value="NMT"/>
</dbReference>
<dbReference type="EMBL" id="ML014141">
    <property type="protein sequence ID" value="RKP02515.1"/>
    <property type="molecule type" value="Genomic_DNA"/>
</dbReference>
<comment type="similarity">
    <text evidence="1 7">Belongs to the NMT family.</text>
</comment>
<comment type="catalytic activity">
    <reaction evidence="6">
        <text>N-terminal glycyl-[protein] + tetradecanoyl-CoA = N-tetradecanoylglycyl-[protein] + CoA + H(+)</text>
        <dbReference type="Rhea" id="RHEA:15521"/>
        <dbReference type="Rhea" id="RHEA-COMP:12666"/>
        <dbReference type="Rhea" id="RHEA-COMP:12667"/>
        <dbReference type="ChEBI" id="CHEBI:15378"/>
        <dbReference type="ChEBI" id="CHEBI:57287"/>
        <dbReference type="ChEBI" id="CHEBI:57385"/>
        <dbReference type="ChEBI" id="CHEBI:64723"/>
        <dbReference type="ChEBI" id="CHEBI:133050"/>
        <dbReference type="EC" id="2.3.1.97"/>
    </reaction>
</comment>
<dbReference type="Pfam" id="PF02799">
    <property type="entry name" value="NMT_C"/>
    <property type="match status" value="1"/>
</dbReference>
<feature type="region of interest" description="Disordered" evidence="8">
    <location>
        <begin position="1"/>
        <end position="66"/>
    </location>
</feature>
<feature type="domain" description="Glycylpeptide N-tetradecanoyltransferase C-terminal" evidence="10">
    <location>
        <begin position="229"/>
        <end position="434"/>
    </location>
</feature>
<name>A0A4P9XAZ5_9FUNG</name>
<dbReference type="InterPro" id="IPR016181">
    <property type="entry name" value="Acyl_CoA_acyltransferase"/>
</dbReference>
<reference evidence="12" key="1">
    <citation type="journal article" date="2018" name="Nat. Microbiol.">
        <title>Leveraging single-cell genomics to expand the fungal tree of life.</title>
        <authorList>
            <person name="Ahrendt S.R."/>
            <person name="Quandt C.A."/>
            <person name="Ciobanu D."/>
            <person name="Clum A."/>
            <person name="Salamov A."/>
            <person name="Andreopoulos B."/>
            <person name="Cheng J.F."/>
            <person name="Woyke T."/>
            <person name="Pelin A."/>
            <person name="Henrissat B."/>
            <person name="Reynolds N.K."/>
            <person name="Benny G.L."/>
            <person name="Smith M.E."/>
            <person name="James T.Y."/>
            <person name="Grigoriev I.V."/>
        </authorList>
    </citation>
    <scope>NUCLEOTIDE SEQUENCE [LARGE SCALE GENOMIC DNA]</scope>
    <source>
        <strain evidence="12">ATCC 52028</strain>
    </source>
</reference>
<dbReference type="InterPro" id="IPR022676">
    <property type="entry name" value="NMT_N"/>
</dbReference>
<keyword evidence="4 6" id="KW-0808">Transferase</keyword>
<evidence type="ECO:0000313" key="11">
    <source>
        <dbReference type="EMBL" id="RKP02515.1"/>
    </source>
</evidence>
<keyword evidence="12" id="KW-1185">Reference proteome</keyword>
<evidence type="ECO:0000259" key="9">
    <source>
        <dbReference type="Pfam" id="PF01233"/>
    </source>
</evidence>
<dbReference type="Gene3D" id="3.40.630.170">
    <property type="match status" value="1"/>
</dbReference>
<dbReference type="GO" id="GO:0004379">
    <property type="term" value="F:glycylpeptide N-tetradecanoyltransferase activity"/>
    <property type="evidence" value="ECO:0007669"/>
    <property type="project" value="UniProtKB-EC"/>
</dbReference>
<comment type="function">
    <text evidence="6">Adds a myristoyl group to the N-terminal glycine residue of certain cellular proteins.</text>
</comment>